<dbReference type="GO" id="GO:0003700">
    <property type="term" value="F:DNA-binding transcription factor activity"/>
    <property type="evidence" value="ECO:0007669"/>
    <property type="project" value="InterPro"/>
</dbReference>
<dbReference type="InterPro" id="IPR036390">
    <property type="entry name" value="WH_DNA-bd_sf"/>
</dbReference>
<dbReference type="STRING" id="44251.PDUR_13265"/>
<dbReference type="SMART" id="SM00347">
    <property type="entry name" value="HTH_MARR"/>
    <property type="match status" value="1"/>
</dbReference>
<dbReference type="InterPro" id="IPR039422">
    <property type="entry name" value="MarR/SlyA-like"/>
</dbReference>
<dbReference type="eggNOG" id="COG1846">
    <property type="taxonomic scope" value="Bacteria"/>
</dbReference>
<sequence>MAQEDDHNFEHLIRSIGIRLKRRADQRLAEYGLNSQQGRMISYISANEEKGIIQKDLEQVFQRRGASITSMLQGLEKKGFVERRVSPDDERQKRLFVLPQGKELIREFDRLFAESEELIKGGLNPGEQENLYNLLRKVDAYLSAQQL</sequence>
<keyword evidence="6" id="KW-1185">Reference proteome</keyword>
<dbReference type="PANTHER" id="PTHR33164:SF56">
    <property type="entry name" value="HTH-TYPE TRANSCRIPTIONAL REGULATOR MHQR"/>
    <property type="match status" value="1"/>
</dbReference>
<keyword evidence="1" id="KW-0805">Transcription regulation</keyword>
<dbReference type="Proteomes" id="UP000029409">
    <property type="component" value="Chromosome"/>
</dbReference>
<evidence type="ECO:0000259" key="4">
    <source>
        <dbReference type="PROSITE" id="PS50995"/>
    </source>
</evidence>
<dbReference type="RefSeq" id="WP_042206601.1">
    <property type="nucleotide sequence ID" value="NZ_CP009288.1"/>
</dbReference>
<organism evidence="5 6">
    <name type="scientific">Paenibacillus durus</name>
    <name type="common">Paenibacillus azotofixans</name>
    <dbReference type="NCBI Taxonomy" id="44251"/>
    <lineage>
        <taxon>Bacteria</taxon>
        <taxon>Bacillati</taxon>
        <taxon>Bacillota</taxon>
        <taxon>Bacilli</taxon>
        <taxon>Bacillales</taxon>
        <taxon>Paenibacillaceae</taxon>
        <taxon>Paenibacillus</taxon>
    </lineage>
</organism>
<dbReference type="OrthoDB" id="2612963at2"/>
<feature type="domain" description="HTH marR-type" evidence="4">
    <location>
        <begin position="6"/>
        <end position="140"/>
    </location>
</feature>
<dbReference type="InterPro" id="IPR036388">
    <property type="entry name" value="WH-like_DNA-bd_sf"/>
</dbReference>
<accession>A0A089IUW6</accession>
<dbReference type="SUPFAM" id="SSF46785">
    <property type="entry name" value="Winged helix' DNA-binding domain"/>
    <property type="match status" value="1"/>
</dbReference>
<keyword evidence="3" id="KW-0804">Transcription</keyword>
<evidence type="ECO:0000256" key="2">
    <source>
        <dbReference type="ARBA" id="ARBA00023125"/>
    </source>
</evidence>
<dbReference type="GO" id="GO:0006950">
    <property type="term" value="P:response to stress"/>
    <property type="evidence" value="ECO:0007669"/>
    <property type="project" value="TreeGrafter"/>
</dbReference>
<protein>
    <submittedName>
        <fullName evidence="5">MarR family transcriptional regulator</fullName>
    </submittedName>
</protein>
<dbReference type="AlphaFoldDB" id="A0A089IUW6"/>
<evidence type="ECO:0000256" key="1">
    <source>
        <dbReference type="ARBA" id="ARBA00023015"/>
    </source>
</evidence>
<reference evidence="5 6" key="1">
    <citation type="submission" date="2014-08" db="EMBL/GenBank/DDBJ databases">
        <title>Comparative genomics of the Paenibacillus odorifer group.</title>
        <authorList>
            <person name="den Bakker H.C."/>
            <person name="Tsai Y.-C."/>
            <person name="Martin N."/>
            <person name="Korlach J."/>
            <person name="Wiedmann M."/>
        </authorList>
    </citation>
    <scope>NUCLEOTIDE SEQUENCE [LARGE SCALE GENOMIC DNA]</scope>
    <source>
        <strain evidence="5 6">DSM 1735</strain>
    </source>
</reference>
<keyword evidence="2" id="KW-0238">DNA-binding</keyword>
<dbReference type="Gene3D" id="1.10.10.10">
    <property type="entry name" value="Winged helix-like DNA-binding domain superfamily/Winged helix DNA-binding domain"/>
    <property type="match status" value="1"/>
</dbReference>
<gene>
    <name evidence="5" type="ORF">PDUR_13265</name>
</gene>
<dbReference type="GO" id="GO:0003677">
    <property type="term" value="F:DNA binding"/>
    <property type="evidence" value="ECO:0007669"/>
    <property type="project" value="UniProtKB-KW"/>
</dbReference>
<name>A0A089IUW6_PAEDU</name>
<dbReference type="KEGG" id="pdu:PDUR_13265"/>
<dbReference type="EMBL" id="CP009288">
    <property type="protein sequence ID" value="AIQ12769.1"/>
    <property type="molecule type" value="Genomic_DNA"/>
</dbReference>
<dbReference type="InterPro" id="IPR000835">
    <property type="entry name" value="HTH_MarR-typ"/>
</dbReference>
<dbReference type="Pfam" id="PF12802">
    <property type="entry name" value="MarR_2"/>
    <property type="match status" value="1"/>
</dbReference>
<proteinExistence type="predicted"/>
<dbReference type="PRINTS" id="PR00598">
    <property type="entry name" value="HTHMARR"/>
</dbReference>
<evidence type="ECO:0000313" key="5">
    <source>
        <dbReference type="EMBL" id="AIQ12769.1"/>
    </source>
</evidence>
<dbReference type="PANTHER" id="PTHR33164">
    <property type="entry name" value="TRANSCRIPTIONAL REGULATOR, MARR FAMILY"/>
    <property type="match status" value="1"/>
</dbReference>
<evidence type="ECO:0000256" key="3">
    <source>
        <dbReference type="ARBA" id="ARBA00023163"/>
    </source>
</evidence>
<evidence type="ECO:0000313" key="6">
    <source>
        <dbReference type="Proteomes" id="UP000029409"/>
    </source>
</evidence>
<dbReference type="PROSITE" id="PS50995">
    <property type="entry name" value="HTH_MARR_2"/>
    <property type="match status" value="1"/>
</dbReference>